<proteinExistence type="predicted"/>
<reference evidence="1 2" key="1">
    <citation type="submission" date="2014-02" db="EMBL/GenBank/DDBJ databases">
        <title>Whole Genome Sequencing Of Bordetella Holmesii, An Emerging Opportunistic Infection Of Humans.</title>
        <authorList>
            <person name="Tettelin H."/>
            <person name="Hooven T.A."/>
            <person name="Hine E."/>
            <person name="Su Q."/>
            <person name="Huard R.C."/>
            <person name="Della-Latta P."/>
            <person name="Daugherty S.C."/>
            <person name="Agrawal S."/>
            <person name="Sengamalay N."/>
            <person name="Tallon L.J."/>
            <person name="Sadzewicz L."/>
            <person name="Whittier S."/>
            <person name="Fraser C.M."/>
            <person name="Ratner A.J."/>
        </authorList>
    </citation>
    <scope>NUCLEOTIDE SEQUENCE [LARGE SCALE GENOMIC DNA]</scope>
    <source>
        <strain evidence="1 2">1058</strain>
    </source>
</reference>
<evidence type="ECO:0000313" key="2">
    <source>
        <dbReference type="Proteomes" id="UP000023104"/>
    </source>
</evidence>
<gene>
    <name evidence="1" type="ORF">D559_2116</name>
</gene>
<accession>A0ABN0RZP1</accession>
<sequence>MGGRQALCGVAAAKARCCFRGYLSLPASCREKCAGQAQRHA</sequence>
<evidence type="ECO:0008006" key="3">
    <source>
        <dbReference type="Google" id="ProtNLM"/>
    </source>
</evidence>
<dbReference type="Proteomes" id="UP000023104">
    <property type="component" value="Unassembled WGS sequence"/>
</dbReference>
<dbReference type="EMBL" id="JDTF01000004">
    <property type="protein sequence ID" value="EXX94696.1"/>
    <property type="molecule type" value="Genomic_DNA"/>
</dbReference>
<comment type="caution">
    <text evidence="1">The sequence shown here is derived from an EMBL/GenBank/DDBJ whole genome shotgun (WGS) entry which is preliminary data.</text>
</comment>
<evidence type="ECO:0000313" key="1">
    <source>
        <dbReference type="EMBL" id="EXX94696.1"/>
    </source>
</evidence>
<name>A0ABN0RZP1_9BORD</name>
<protein>
    <recommendedName>
        <fullName evidence="3">N-acetyltransferase YedL</fullName>
    </recommendedName>
</protein>
<keyword evidence="2" id="KW-1185">Reference proteome</keyword>
<organism evidence="1 2">
    <name type="scientific">Bordetella holmesii 1058</name>
    <dbReference type="NCBI Taxonomy" id="1247648"/>
    <lineage>
        <taxon>Bacteria</taxon>
        <taxon>Pseudomonadati</taxon>
        <taxon>Pseudomonadota</taxon>
        <taxon>Betaproteobacteria</taxon>
        <taxon>Burkholderiales</taxon>
        <taxon>Alcaligenaceae</taxon>
        <taxon>Bordetella</taxon>
    </lineage>
</organism>